<evidence type="ECO:0000256" key="8">
    <source>
        <dbReference type="RuleBase" id="RU367082"/>
    </source>
</evidence>
<feature type="domain" description="Protein N-terminal glutamine amidohydrolase alpha beta roll" evidence="9">
    <location>
        <begin position="14"/>
        <end position="224"/>
    </location>
</feature>
<dbReference type="AlphaFoldDB" id="A0A9P5YXA6"/>
<gene>
    <name evidence="10" type="ORF">BDN70DRAFT_881282</name>
</gene>
<comment type="similarity">
    <text evidence="1 8">Belongs to the NTAQ1 family.</text>
</comment>
<comment type="catalytic activity">
    <reaction evidence="7 8">
        <text>N-terminal L-glutaminyl-[protein] + H2O = N-terminal L-glutamyl-[protein] + NH4(+)</text>
        <dbReference type="Rhea" id="RHEA:50680"/>
        <dbReference type="Rhea" id="RHEA-COMP:12668"/>
        <dbReference type="Rhea" id="RHEA-COMP:12777"/>
        <dbReference type="ChEBI" id="CHEBI:15377"/>
        <dbReference type="ChEBI" id="CHEBI:28938"/>
        <dbReference type="ChEBI" id="CHEBI:64721"/>
        <dbReference type="ChEBI" id="CHEBI:64722"/>
        <dbReference type="EC" id="3.5.1.122"/>
    </reaction>
</comment>
<accession>A0A9P5YXA6</accession>
<comment type="subunit">
    <text evidence="2 8">Monomer.</text>
</comment>
<dbReference type="EC" id="3.5.1.122" evidence="3 8"/>
<dbReference type="OrthoDB" id="191192at2759"/>
<evidence type="ECO:0000256" key="5">
    <source>
        <dbReference type="ARBA" id="ARBA00022801"/>
    </source>
</evidence>
<evidence type="ECO:0000256" key="7">
    <source>
        <dbReference type="ARBA" id="ARBA00048768"/>
    </source>
</evidence>
<sequence length="231" mass="26511">MVPTPPPLPPESIYTSCYCEENIYLLCQNFLQNPSVNSLWEIFVMFISNTDKTVALWHQKAAHLPHSPVIWDYHVILILRLRRNAATTITEYSAKRSWAYDLDTSLDLPCTWEEYLGFTFPEDLVPAYQSRFRLIHGELYIQNFASDRSHMLRRVENVAEFASNTADAEDFVYSSPPPPYPPIHGPSAAERGTTNNLMERYVAMLDDSEDLYGCVRDRSGISRFFEGGDVD</sequence>
<dbReference type="GO" id="GO:0070773">
    <property type="term" value="F:protein-N-terminal glutamine amidohydrolase activity"/>
    <property type="evidence" value="ECO:0007669"/>
    <property type="project" value="UniProtKB-UniRule"/>
</dbReference>
<keyword evidence="5 8" id="KW-0378">Hydrolase</keyword>
<dbReference type="Pfam" id="PF09764">
    <property type="entry name" value="Nt_Gln_amidase"/>
    <property type="match status" value="1"/>
</dbReference>
<dbReference type="PANTHER" id="PTHR13035:SF0">
    <property type="entry name" value="PROTEIN N-TERMINAL GLUTAMINE AMIDOHYDROLASE"/>
    <property type="match status" value="1"/>
</dbReference>
<evidence type="ECO:0000256" key="3">
    <source>
        <dbReference type="ARBA" id="ARBA00012718"/>
    </source>
</evidence>
<evidence type="ECO:0000259" key="9">
    <source>
        <dbReference type="Pfam" id="PF09764"/>
    </source>
</evidence>
<dbReference type="GO" id="GO:0005634">
    <property type="term" value="C:nucleus"/>
    <property type="evidence" value="ECO:0007669"/>
    <property type="project" value="TreeGrafter"/>
</dbReference>
<comment type="function">
    <text evidence="8">Mediates the side-chain deamidation of N-terminal glutamine residues to glutamate, an important step in N-end rule pathway of protein degradation. Conversion of the resulting N-terminal glutamine to glutamate renders the protein susceptible to arginylation, polyubiquitination and degradation as specified by the N-end rule. Does not act on substrates with internal or C-terminal glutamine and does not act on non-glutamine residues in any position.</text>
</comment>
<dbReference type="Gene3D" id="3.10.620.10">
    <property type="entry name" value="Protein N-terminal glutamine amidohydrolase, alpha beta roll"/>
    <property type="match status" value="1"/>
</dbReference>
<evidence type="ECO:0000256" key="4">
    <source>
        <dbReference type="ARBA" id="ARBA00021247"/>
    </source>
</evidence>
<dbReference type="GO" id="GO:0008418">
    <property type="term" value="F:protein-N-terminal asparagine amidohydrolase activity"/>
    <property type="evidence" value="ECO:0007669"/>
    <property type="project" value="UniProtKB-UniRule"/>
</dbReference>
<protein>
    <recommendedName>
        <fullName evidence="4 8">Protein N-terminal glutamine amidohydrolase</fullName>
        <ecNumber evidence="3 8">3.5.1.122</ecNumber>
    </recommendedName>
    <alternativeName>
        <fullName evidence="6 8">Protein NH2-terminal glutamine deamidase</fullName>
    </alternativeName>
</protein>
<dbReference type="Proteomes" id="UP000807469">
    <property type="component" value="Unassembled WGS sequence"/>
</dbReference>
<organism evidence="10 11">
    <name type="scientific">Pholiota conissans</name>
    <dbReference type="NCBI Taxonomy" id="109636"/>
    <lineage>
        <taxon>Eukaryota</taxon>
        <taxon>Fungi</taxon>
        <taxon>Dikarya</taxon>
        <taxon>Basidiomycota</taxon>
        <taxon>Agaricomycotina</taxon>
        <taxon>Agaricomycetes</taxon>
        <taxon>Agaricomycetidae</taxon>
        <taxon>Agaricales</taxon>
        <taxon>Agaricineae</taxon>
        <taxon>Strophariaceae</taxon>
        <taxon>Pholiota</taxon>
    </lineage>
</organism>
<evidence type="ECO:0000313" key="11">
    <source>
        <dbReference type="Proteomes" id="UP000807469"/>
    </source>
</evidence>
<evidence type="ECO:0000256" key="6">
    <source>
        <dbReference type="ARBA" id="ARBA00029677"/>
    </source>
</evidence>
<dbReference type="GO" id="GO:0005829">
    <property type="term" value="C:cytosol"/>
    <property type="evidence" value="ECO:0007669"/>
    <property type="project" value="TreeGrafter"/>
</dbReference>
<keyword evidence="11" id="KW-1185">Reference proteome</keyword>
<dbReference type="InterPro" id="IPR039733">
    <property type="entry name" value="NTAQ1"/>
</dbReference>
<comment type="caution">
    <text evidence="10">The sequence shown here is derived from an EMBL/GenBank/DDBJ whole genome shotgun (WGS) entry which is preliminary data.</text>
</comment>
<dbReference type="PANTHER" id="PTHR13035">
    <property type="entry name" value="PROTEIN N-TERMINAL GLUTAMINE AMIDOHYDROLASE"/>
    <property type="match status" value="1"/>
</dbReference>
<dbReference type="EMBL" id="MU155263">
    <property type="protein sequence ID" value="KAF9477377.1"/>
    <property type="molecule type" value="Genomic_DNA"/>
</dbReference>
<dbReference type="InterPro" id="IPR037132">
    <property type="entry name" value="N_Gln_amidohydro_ab_roll_sf"/>
</dbReference>
<proteinExistence type="inferred from homology"/>
<evidence type="ECO:0000313" key="10">
    <source>
        <dbReference type="EMBL" id="KAF9477377.1"/>
    </source>
</evidence>
<evidence type="ECO:0000256" key="2">
    <source>
        <dbReference type="ARBA" id="ARBA00011245"/>
    </source>
</evidence>
<name>A0A9P5YXA6_9AGAR</name>
<evidence type="ECO:0000256" key="1">
    <source>
        <dbReference type="ARBA" id="ARBA00008985"/>
    </source>
</evidence>
<reference evidence="10" key="1">
    <citation type="submission" date="2020-11" db="EMBL/GenBank/DDBJ databases">
        <authorList>
            <consortium name="DOE Joint Genome Institute"/>
            <person name="Ahrendt S."/>
            <person name="Riley R."/>
            <person name="Andreopoulos W."/>
            <person name="Labutti K."/>
            <person name="Pangilinan J."/>
            <person name="Ruiz-Duenas F.J."/>
            <person name="Barrasa J.M."/>
            <person name="Sanchez-Garcia M."/>
            <person name="Camarero S."/>
            <person name="Miyauchi S."/>
            <person name="Serrano A."/>
            <person name="Linde D."/>
            <person name="Babiker R."/>
            <person name="Drula E."/>
            <person name="Ayuso-Fernandez I."/>
            <person name="Pacheco R."/>
            <person name="Padilla G."/>
            <person name="Ferreira P."/>
            <person name="Barriuso J."/>
            <person name="Kellner H."/>
            <person name="Castanera R."/>
            <person name="Alfaro M."/>
            <person name="Ramirez L."/>
            <person name="Pisabarro A.G."/>
            <person name="Kuo A."/>
            <person name="Tritt A."/>
            <person name="Lipzen A."/>
            <person name="He G."/>
            <person name="Yan M."/>
            <person name="Ng V."/>
            <person name="Cullen D."/>
            <person name="Martin F."/>
            <person name="Rosso M.-N."/>
            <person name="Henrissat B."/>
            <person name="Hibbett D."/>
            <person name="Martinez A.T."/>
            <person name="Grigoriev I.V."/>
        </authorList>
    </citation>
    <scope>NUCLEOTIDE SEQUENCE</scope>
    <source>
        <strain evidence="10">CIRM-BRFM 674</strain>
    </source>
</reference>
<dbReference type="InterPro" id="IPR023128">
    <property type="entry name" value="Prot_N_Gln_amidohydro_ab_roll"/>
</dbReference>